<dbReference type="Pfam" id="PF02368">
    <property type="entry name" value="Big_2"/>
    <property type="match status" value="2"/>
</dbReference>
<reference evidence="2 3" key="2">
    <citation type="submission" date="2012-02" db="EMBL/GenBank/DDBJ databases">
        <title>Improved High-Quality Draft sequence of Desulfobacter postgatei 2ac9.</title>
        <authorList>
            <consortium name="US DOE Joint Genome Institute"/>
            <person name="Lucas S."/>
            <person name="Han J."/>
            <person name="Lapidus A."/>
            <person name="Cheng J.-F."/>
            <person name="Goodwin L."/>
            <person name="Pitluck S."/>
            <person name="Peters L."/>
            <person name="Ovchinnikova G."/>
            <person name="Held B."/>
            <person name="Detter J.C."/>
            <person name="Han C."/>
            <person name="Tapia R."/>
            <person name="Land M."/>
            <person name="Hauser L."/>
            <person name="Kyrpides N."/>
            <person name="Ivanova N."/>
            <person name="Pagani I."/>
            <person name="Orellana R."/>
            <person name="Lovley D."/>
            <person name="Woyke T."/>
        </authorList>
    </citation>
    <scope>NUCLEOTIDE SEQUENCE [LARGE SCALE GENOMIC DNA]</scope>
    <source>
        <strain evidence="2 3">2ac9</strain>
    </source>
</reference>
<evidence type="ECO:0000259" key="1">
    <source>
        <dbReference type="SMART" id="SM00635"/>
    </source>
</evidence>
<proteinExistence type="predicted"/>
<dbReference type="SMART" id="SM00635">
    <property type="entry name" value="BID_2"/>
    <property type="match status" value="2"/>
</dbReference>
<dbReference type="OrthoDB" id="2643721at2"/>
<dbReference type="Proteomes" id="UP000005778">
    <property type="component" value="Chromosome"/>
</dbReference>
<dbReference type="InterPro" id="IPR003343">
    <property type="entry name" value="Big_2"/>
</dbReference>
<gene>
    <name evidence="2" type="ORF">DespoDRAFT_03691</name>
</gene>
<organism evidence="2 3">
    <name type="scientific">Desulfobacter postgatei 2ac9</name>
    <dbReference type="NCBI Taxonomy" id="879212"/>
    <lineage>
        <taxon>Bacteria</taxon>
        <taxon>Pseudomonadati</taxon>
        <taxon>Thermodesulfobacteriota</taxon>
        <taxon>Desulfobacteria</taxon>
        <taxon>Desulfobacterales</taxon>
        <taxon>Desulfobacteraceae</taxon>
        <taxon>Desulfobacter</taxon>
    </lineage>
</organism>
<dbReference type="AlphaFoldDB" id="I5B7G8"/>
<reference evidence="2 3" key="1">
    <citation type="submission" date="2011-09" db="EMBL/GenBank/DDBJ databases">
        <authorList>
            <consortium name="US DOE Joint Genome Institute (JGI-PGF)"/>
            <person name="Lucas S."/>
            <person name="Han J."/>
            <person name="Lapidus A."/>
            <person name="Cheng J.-F."/>
            <person name="Goodwin L."/>
            <person name="Pitluck S."/>
            <person name="Peters L."/>
            <person name="Land M.L."/>
            <person name="Hauser L."/>
            <person name="Orellana R."/>
            <person name="Lovley D."/>
            <person name="Woyke T.J."/>
        </authorList>
    </citation>
    <scope>NUCLEOTIDE SEQUENCE [LARGE SCALE GENOMIC DNA]</scope>
    <source>
        <strain evidence="2 3">2ac9</strain>
    </source>
</reference>
<evidence type="ECO:0000313" key="3">
    <source>
        <dbReference type="Proteomes" id="UP000005778"/>
    </source>
</evidence>
<sequence length="493" mass="51600">MAGEERINMSTWNSRLNYFDGLFLKAEDFTLEQFFHLMARRYLNYLLFNPGRLYTADGTMPLEVTASGTTITVSSGTALVRYDGDADNRAGHEVHLETSVDLDLSTSTYGFSVGDTVYVRIDYREAEEIVGAGGGGAGVFVASANQVREQAVIKLSTVPPDGLPPDDYSVLLATVDYQAAMTNSNVTNDPTRGGIRYEILSSDLLSRIGTSSGDAVLTGITITPGAEDSILSGGNKSLTATGSYSDGSSHVLSSSTPGLEWSSSDETVATVDSNGVVTGGNDGAVSITVTVDTVSTSVDLSVFTDVSITIEGEFSINIGESSALTAVGEFDNGIIRQLTAAGDGLAWSSNNEAVVTVDNSGVVSAHEAGTAQIQAEVFGSSSASVTITVAPSITRPVFRTTGNEFLPTSVFLSSSPTIEIFCEHFFEGDPNLRRIAIGGITLTVDEMAGIIQTLGGIGSVPMPATLSPGSYHIVLTNEGGPSEQSTRTLNVYS</sequence>
<feature type="domain" description="BIG2" evidence="1">
    <location>
        <begin position="304"/>
        <end position="387"/>
    </location>
</feature>
<keyword evidence="3" id="KW-1185">Reference proteome</keyword>
<dbReference type="SUPFAM" id="SSF49373">
    <property type="entry name" value="Invasin/intimin cell-adhesion fragments"/>
    <property type="match status" value="2"/>
</dbReference>
<evidence type="ECO:0000313" key="2">
    <source>
        <dbReference type="EMBL" id="EIM65431.1"/>
    </source>
</evidence>
<protein>
    <submittedName>
        <fullName evidence="2">Ig-like domain-containing surface protein</fullName>
    </submittedName>
</protein>
<dbReference type="HOGENOM" id="CLU_552901_0_0_7"/>
<name>I5B7G8_9BACT</name>
<dbReference type="RefSeq" id="WP_004075625.1">
    <property type="nucleotide sequence ID" value="NZ_CM001488.1"/>
</dbReference>
<dbReference type="InterPro" id="IPR008964">
    <property type="entry name" value="Invasin/intimin_cell_adhesion"/>
</dbReference>
<dbReference type="STRING" id="879212.DespoDRAFT_03691"/>
<accession>I5B7G8</accession>
<feature type="domain" description="BIG2" evidence="1">
    <location>
        <begin position="216"/>
        <end position="301"/>
    </location>
</feature>
<dbReference type="eggNOG" id="COG5492">
    <property type="taxonomic scope" value="Bacteria"/>
</dbReference>
<dbReference type="EMBL" id="CM001488">
    <property type="protein sequence ID" value="EIM65431.1"/>
    <property type="molecule type" value="Genomic_DNA"/>
</dbReference>
<dbReference type="Gene3D" id="2.60.40.1080">
    <property type="match status" value="2"/>
</dbReference>